<dbReference type="PROSITE" id="PS50013">
    <property type="entry name" value="CHROMO_2"/>
    <property type="match status" value="1"/>
</dbReference>
<organism evidence="3 4">
    <name type="scientific">Cyclospora cayetanensis</name>
    <dbReference type="NCBI Taxonomy" id="88456"/>
    <lineage>
        <taxon>Eukaryota</taxon>
        <taxon>Sar</taxon>
        <taxon>Alveolata</taxon>
        <taxon>Apicomplexa</taxon>
        <taxon>Conoidasida</taxon>
        <taxon>Coccidia</taxon>
        <taxon>Eucoccidiorida</taxon>
        <taxon>Eimeriorina</taxon>
        <taxon>Eimeriidae</taxon>
        <taxon>Cyclospora</taxon>
    </lineage>
</organism>
<keyword evidence="4" id="KW-1185">Reference proteome</keyword>
<accession>A0A1D3CR53</accession>
<dbReference type="SUPFAM" id="SSF54160">
    <property type="entry name" value="Chromo domain-like"/>
    <property type="match status" value="1"/>
</dbReference>
<feature type="compositionally biased region" description="Basic and acidic residues" evidence="1">
    <location>
        <begin position="116"/>
        <end position="130"/>
    </location>
</feature>
<dbReference type="CDD" id="cd00024">
    <property type="entry name" value="CD_CSD"/>
    <property type="match status" value="1"/>
</dbReference>
<feature type="compositionally biased region" description="Basic and acidic residues" evidence="1">
    <location>
        <begin position="235"/>
        <end position="248"/>
    </location>
</feature>
<evidence type="ECO:0000313" key="3">
    <source>
        <dbReference type="EMBL" id="OEH73688.1"/>
    </source>
</evidence>
<dbReference type="InterPro" id="IPR016197">
    <property type="entry name" value="Chromo-like_dom_sf"/>
</dbReference>
<evidence type="ECO:0000259" key="2">
    <source>
        <dbReference type="PROSITE" id="PS50013"/>
    </source>
</evidence>
<name>A0A1D3CR53_9EIME</name>
<feature type="compositionally biased region" description="Low complexity" evidence="1">
    <location>
        <begin position="159"/>
        <end position="179"/>
    </location>
</feature>
<feature type="region of interest" description="Disordered" evidence="1">
    <location>
        <begin position="346"/>
        <end position="382"/>
    </location>
</feature>
<protein>
    <recommendedName>
        <fullName evidence="2">Chromo domain-containing protein</fullName>
    </recommendedName>
</protein>
<feature type="compositionally biased region" description="Polar residues" evidence="1">
    <location>
        <begin position="146"/>
        <end position="158"/>
    </location>
</feature>
<feature type="domain" description="Chromo" evidence="2">
    <location>
        <begin position="12"/>
        <end position="77"/>
    </location>
</feature>
<feature type="compositionally biased region" description="Basic and acidic residues" evidence="1">
    <location>
        <begin position="299"/>
        <end position="312"/>
    </location>
</feature>
<dbReference type="Pfam" id="PF00385">
    <property type="entry name" value="Chromo"/>
    <property type="match status" value="1"/>
</dbReference>
<evidence type="ECO:0000313" key="4">
    <source>
        <dbReference type="Proteomes" id="UP000095192"/>
    </source>
</evidence>
<dbReference type="InterPro" id="IPR023780">
    <property type="entry name" value="Chromo_domain"/>
</dbReference>
<evidence type="ECO:0000256" key="1">
    <source>
        <dbReference type="SAM" id="MobiDB-lite"/>
    </source>
</evidence>
<dbReference type="InterPro" id="IPR000953">
    <property type="entry name" value="Chromo/chromo_shadow_dom"/>
</dbReference>
<dbReference type="Proteomes" id="UP000095192">
    <property type="component" value="Unassembled WGS sequence"/>
</dbReference>
<gene>
    <name evidence="3" type="ORF">cyc_05591</name>
</gene>
<dbReference type="VEuPathDB" id="ToxoDB:LOC34621924"/>
<proteinExistence type="predicted"/>
<dbReference type="EMBL" id="JROU02002252">
    <property type="protein sequence ID" value="OEH73688.1"/>
    <property type="molecule type" value="Genomic_DNA"/>
</dbReference>
<comment type="caution">
    <text evidence="3">The sequence shown here is derived from an EMBL/GenBank/DDBJ whole genome shotgun (WGS) entry which is preliminary data.</text>
</comment>
<dbReference type="Gene3D" id="2.40.50.40">
    <property type="match status" value="1"/>
</dbReference>
<dbReference type="AlphaFoldDB" id="A0A1D3CR53"/>
<reference evidence="3 4" key="1">
    <citation type="journal article" date="2016" name="BMC Genomics">
        <title>Comparative genomics reveals Cyclospora cayetanensis possesses coccidia-like metabolism and invasion components but unique surface antigens.</title>
        <authorList>
            <person name="Liu S."/>
            <person name="Wang L."/>
            <person name="Zheng H."/>
            <person name="Xu Z."/>
            <person name="Roellig D.M."/>
            <person name="Li N."/>
            <person name="Frace M.A."/>
            <person name="Tang K."/>
            <person name="Arrowood M.J."/>
            <person name="Moss D.M."/>
            <person name="Zhang L."/>
            <person name="Feng Y."/>
            <person name="Xiao L."/>
        </authorList>
    </citation>
    <scope>NUCLEOTIDE SEQUENCE [LARGE SCALE GENOMIC DNA]</scope>
    <source>
        <strain evidence="3 4">CHN_HEN01</strain>
    </source>
</reference>
<dbReference type="VEuPathDB" id="ToxoDB:cyc_05591"/>
<feature type="region of interest" description="Disordered" evidence="1">
    <location>
        <begin position="67"/>
        <end position="130"/>
    </location>
</feature>
<dbReference type="InParanoid" id="A0A1D3CR53"/>
<feature type="compositionally biased region" description="Basic and acidic residues" evidence="1">
    <location>
        <begin position="183"/>
        <end position="196"/>
    </location>
</feature>
<feature type="region of interest" description="Disordered" evidence="1">
    <location>
        <begin position="143"/>
        <end position="324"/>
    </location>
</feature>
<sequence>MATFVEGEDSRYPVEDITAVKRVFGKFYFRVKWKDYDSSSDDTWEPIESFQRSTNFEFKDRIESLKRWGGNKSQKAQTKAPRLRPREHGVPLPALVNGRSDGGRRAAPKGPQEPLKPLEDLPEDRNEDMLHKAVEIGYRGWESRCSKQAGSPVSSAGNPSSLLSSPFSSAGSSSESDSSYCEEGDRKRRQKQELQNKHQGRSRVVGGLRRSSKKQRQGFPPPETAPIEPYLPRLVEQRDLLRLQERQKQTGGKLGWHQAVSEPCPRSVSLSPSSSEADRRKQRRRQRDLQKKQQQQQVEAKDSGAVKLERRRGPPRRCRRGLSMGYGRSHPIEICSFSERSRGRSVERSVGAAAAPTKGANSSPLQSWLEREEEAPDLRPAELGNRGNAYLEFRGHWDPVARAKHRCRELRQLQQQLQQRRHTIPRNRVPFLQHRERDALAEQRKKRPLEGLQTAEAVEIVGLVVGAGDAGEVEVRHQCTEGCYCRSGYE</sequence>